<dbReference type="Gene3D" id="3.40.50.150">
    <property type="entry name" value="Vaccinia Virus protein VP39"/>
    <property type="match status" value="1"/>
</dbReference>
<dbReference type="PANTHER" id="PTHR31009">
    <property type="entry name" value="S-ADENOSYL-L-METHIONINE:CARBOXYL METHYLTRANSFERASE FAMILY PROTEIN"/>
    <property type="match status" value="1"/>
</dbReference>
<keyword evidence="1" id="KW-0479">Metal-binding</keyword>
<keyword evidence="3" id="KW-0808">Transferase</keyword>
<dbReference type="Gene3D" id="1.10.1200.270">
    <property type="entry name" value="Methyltransferase, alpha-helical capping domain"/>
    <property type="match status" value="1"/>
</dbReference>
<dbReference type="GO" id="GO:0008168">
    <property type="term" value="F:methyltransferase activity"/>
    <property type="evidence" value="ECO:0007669"/>
    <property type="project" value="UniProtKB-KW"/>
</dbReference>
<dbReference type="Pfam" id="PF03492">
    <property type="entry name" value="Methyltransf_7"/>
    <property type="match status" value="1"/>
</dbReference>
<dbReference type="InterPro" id="IPR042086">
    <property type="entry name" value="MeTrfase_capping"/>
</dbReference>
<gene>
    <name evidence="3" type="ORF">AWB67_07232</name>
</gene>
<dbReference type="InterPro" id="IPR005299">
    <property type="entry name" value="MeTrfase_7"/>
</dbReference>
<evidence type="ECO:0000313" key="4">
    <source>
        <dbReference type="Proteomes" id="UP000054925"/>
    </source>
</evidence>
<proteinExistence type="predicted"/>
<evidence type="ECO:0000256" key="1">
    <source>
        <dbReference type="ARBA" id="ARBA00022723"/>
    </source>
</evidence>
<dbReference type="InterPro" id="IPR029063">
    <property type="entry name" value="SAM-dependent_MTases_sf"/>
</dbReference>
<protein>
    <submittedName>
        <fullName evidence="3">SAM dependent carboxyl methyltransferase</fullName>
    </submittedName>
</protein>
<evidence type="ECO:0000256" key="2">
    <source>
        <dbReference type="ARBA" id="ARBA00022842"/>
    </source>
</evidence>
<keyword evidence="4" id="KW-1185">Reference proteome</keyword>
<organism evidence="3 4">
    <name type="scientific">Caballeronia terrestris</name>
    <dbReference type="NCBI Taxonomy" id="1226301"/>
    <lineage>
        <taxon>Bacteria</taxon>
        <taxon>Pseudomonadati</taxon>
        <taxon>Pseudomonadota</taxon>
        <taxon>Betaproteobacteria</taxon>
        <taxon>Burkholderiales</taxon>
        <taxon>Burkholderiaceae</taxon>
        <taxon>Caballeronia</taxon>
    </lineage>
</organism>
<comment type="caution">
    <text evidence="3">The sequence shown here is derived from an EMBL/GenBank/DDBJ whole genome shotgun (WGS) entry which is preliminary data.</text>
</comment>
<keyword evidence="2" id="KW-0460">Magnesium</keyword>
<dbReference type="AlphaFoldDB" id="A0A158L171"/>
<name>A0A158L171_9BURK</name>
<dbReference type="Proteomes" id="UP000054925">
    <property type="component" value="Unassembled WGS sequence"/>
</dbReference>
<dbReference type="GO" id="GO:0032259">
    <property type="term" value="P:methylation"/>
    <property type="evidence" value="ECO:0007669"/>
    <property type="project" value="UniProtKB-KW"/>
</dbReference>
<dbReference type="GO" id="GO:0046872">
    <property type="term" value="F:metal ion binding"/>
    <property type="evidence" value="ECO:0007669"/>
    <property type="project" value="UniProtKB-KW"/>
</dbReference>
<accession>A0A158L171</accession>
<dbReference type="EMBL" id="FCOL02000255">
    <property type="protein sequence ID" value="SAL86590.1"/>
    <property type="molecule type" value="Genomic_DNA"/>
</dbReference>
<dbReference type="SUPFAM" id="SSF53335">
    <property type="entry name" value="S-adenosyl-L-methionine-dependent methyltransferases"/>
    <property type="match status" value="1"/>
</dbReference>
<evidence type="ECO:0000313" key="3">
    <source>
        <dbReference type="EMBL" id="SAL86590.1"/>
    </source>
</evidence>
<reference evidence="3" key="1">
    <citation type="submission" date="2016-01" db="EMBL/GenBank/DDBJ databases">
        <authorList>
            <person name="Peeters C."/>
        </authorList>
    </citation>
    <scope>NUCLEOTIDE SEQUENCE [LARGE SCALE GENOMIC DNA]</scope>
    <source>
        <strain evidence="3">LMG 22937</strain>
    </source>
</reference>
<keyword evidence="3" id="KW-0489">Methyltransferase</keyword>
<sequence length="393" mass="43258">MATAQRPCAACVRTTKNADGLEGVATIACWRDAIVNKAKAMSGAMEGRGEYNRHSALQAAGGALALNALKQAAARVVLETADHPIVIADYGTSQGGNSQLPMRVAIAELRTRAGPNRPILVYHEDLPINDFGSLFKVLEADPDRYVRDDSHVYPCAIGRSFYESVLPPAYVHLGWSAYAAMWLSRVPVPVADHIYVPCMKGAASAAFHEQGMKDWQKFLSLRAAELRPGGRLVVVLPGADDDGRTGFEPLMNDAHDVLTQMADEGALTANERAHMVLATFGRPLRELLTAFAADGRCCQLSVEHCERLPLPDAVWDGFLQDGDRERMVSRYAAFYRSTFVPSLFLALAQPDDTQRKGELSDRFEHLLKKRLETRQEPIHSQVQTFVFARDLVP</sequence>